<feature type="non-terminal residue" evidence="5">
    <location>
        <position position="1"/>
    </location>
</feature>
<name>A0A813I0Q7_POLGL</name>
<dbReference type="GO" id="GO:0005509">
    <property type="term" value="F:calcium ion binding"/>
    <property type="evidence" value="ECO:0007669"/>
    <property type="project" value="InterPro"/>
</dbReference>
<dbReference type="PROSITE" id="PS50222">
    <property type="entry name" value="EF_HAND_2"/>
    <property type="match status" value="1"/>
</dbReference>
<dbReference type="SMART" id="SM00054">
    <property type="entry name" value="EFh"/>
    <property type="match status" value="2"/>
</dbReference>
<comment type="caution">
    <text evidence="5">The sequence shown here is derived from an EMBL/GenBank/DDBJ whole genome shotgun (WGS) entry which is preliminary data.</text>
</comment>
<keyword evidence="1" id="KW-0106">Calcium</keyword>
<dbReference type="SUPFAM" id="SSF47473">
    <property type="entry name" value="EF-hand"/>
    <property type="match status" value="2"/>
</dbReference>
<accession>A0A813I0Q7</accession>
<feature type="domain" description="EF-hand" evidence="4">
    <location>
        <begin position="346"/>
        <end position="381"/>
    </location>
</feature>
<feature type="region of interest" description="Disordered" evidence="3">
    <location>
        <begin position="720"/>
        <end position="739"/>
    </location>
</feature>
<feature type="region of interest" description="Disordered" evidence="3">
    <location>
        <begin position="904"/>
        <end position="945"/>
    </location>
</feature>
<dbReference type="Proteomes" id="UP000654075">
    <property type="component" value="Unassembled WGS sequence"/>
</dbReference>
<dbReference type="CDD" id="cd06503">
    <property type="entry name" value="ATP-synt_Fo_b"/>
    <property type="match status" value="1"/>
</dbReference>
<feature type="compositionally biased region" description="Basic residues" evidence="3">
    <location>
        <begin position="102"/>
        <end position="111"/>
    </location>
</feature>
<dbReference type="EMBL" id="CAJNNV010033310">
    <property type="protein sequence ID" value="CAE8643219.1"/>
    <property type="molecule type" value="Genomic_DNA"/>
</dbReference>
<reference evidence="5" key="1">
    <citation type="submission" date="2021-02" db="EMBL/GenBank/DDBJ databases">
        <authorList>
            <person name="Dougan E. K."/>
            <person name="Rhodes N."/>
            <person name="Thang M."/>
            <person name="Chan C."/>
        </authorList>
    </citation>
    <scope>NUCLEOTIDE SEQUENCE</scope>
</reference>
<feature type="compositionally biased region" description="Basic and acidic residues" evidence="3">
    <location>
        <begin position="764"/>
        <end position="776"/>
    </location>
</feature>
<feature type="compositionally biased region" description="Polar residues" evidence="3">
    <location>
        <begin position="138"/>
        <end position="149"/>
    </location>
</feature>
<evidence type="ECO:0000313" key="6">
    <source>
        <dbReference type="Proteomes" id="UP000654075"/>
    </source>
</evidence>
<proteinExistence type="predicted"/>
<evidence type="ECO:0000256" key="3">
    <source>
        <dbReference type="SAM" id="MobiDB-lite"/>
    </source>
</evidence>
<dbReference type="PROSITE" id="PS00018">
    <property type="entry name" value="EF_HAND_1"/>
    <property type="match status" value="1"/>
</dbReference>
<evidence type="ECO:0000256" key="2">
    <source>
        <dbReference type="SAM" id="Coils"/>
    </source>
</evidence>
<evidence type="ECO:0000313" key="5">
    <source>
        <dbReference type="EMBL" id="CAE8643219.1"/>
    </source>
</evidence>
<keyword evidence="6" id="KW-1185">Reference proteome</keyword>
<feature type="region of interest" description="Disordered" evidence="3">
    <location>
        <begin position="755"/>
        <end position="777"/>
    </location>
</feature>
<dbReference type="InterPro" id="IPR011992">
    <property type="entry name" value="EF-hand-dom_pair"/>
</dbReference>
<keyword evidence="2" id="KW-0175">Coiled coil</keyword>
<organism evidence="5 6">
    <name type="scientific">Polarella glacialis</name>
    <name type="common">Dinoflagellate</name>
    <dbReference type="NCBI Taxonomy" id="89957"/>
    <lineage>
        <taxon>Eukaryota</taxon>
        <taxon>Sar</taxon>
        <taxon>Alveolata</taxon>
        <taxon>Dinophyceae</taxon>
        <taxon>Suessiales</taxon>
        <taxon>Suessiaceae</taxon>
        <taxon>Polarella</taxon>
    </lineage>
</organism>
<evidence type="ECO:0000256" key="1">
    <source>
        <dbReference type="ARBA" id="ARBA00022837"/>
    </source>
</evidence>
<feature type="region of interest" description="Disordered" evidence="3">
    <location>
        <begin position="91"/>
        <end position="197"/>
    </location>
</feature>
<dbReference type="InterPro" id="IPR018247">
    <property type="entry name" value="EF_Hand_1_Ca_BS"/>
</dbReference>
<dbReference type="OrthoDB" id="411815at2759"/>
<protein>
    <recommendedName>
        <fullName evidence="4">EF-hand domain-containing protein</fullName>
    </recommendedName>
</protein>
<evidence type="ECO:0000259" key="4">
    <source>
        <dbReference type="PROSITE" id="PS50222"/>
    </source>
</evidence>
<feature type="coiled-coil region" evidence="2">
    <location>
        <begin position="1246"/>
        <end position="1303"/>
    </location>
</feature>
<dbReference type="Gene3D" id="1.10.238.10">
    <property type="entry name" value="EF-hand"/>
    <property type="match status" value="1"/>
</dbReference>
<dbReference type="Pfam" id="PF13833">
    <property type="entry name" value="EF-hand_8"/>
    <property type="match status" value="1"/>
</dbReference>
<gene>
    <name evidence="5" type="ORF">PGLA1383_LOCUS57583</name>
</gene>
<sequence>MAHLRGSADHVKQPSSVAGILNQGTDSRAFPSLTSALDSRALNIPTFPTEHAATFTSGFTSSTSKFSPTIANIHATLEQRLSSNTNGRNHLRRQHLQQQQKQHQKFQKKQHRQLESREPSAPPTISSSNLSLLRHRPGSSSLPSLQHWCNTPAAEPSSPYVPPPCPHESPLKATKKPKWRAKTMDRSDSAPQLSEPMGFPALNLDDFILSETLPQDEESFEIGEEAFVDDCLERMYPGSPTAPTSPTFLKWNHLPDVRVPSRCFSRTASLNVGKGGIVGSSNEGWGAQSFRHKMLERFCTTRHAFELFLHDTGKSRNSGKHKLTEADWELPVTDFVDFFGKHFPEIPEEDYGSIFSFLDQDGNGTISIPEFYRVVEAMSPVKTLEALRGRWIALGYPSTCQMLEQVAPRSTWGTRRLTPQQFGTLLSKVGVLEWEEQLYIFEAVSKPNFAGTVSVSELFAAMTTVSPVLFIEDLDSRFMELFDNLERAYDRIDCHPGAVCDLNKFVMKAREHLRMNPHEAKRFFRLCDFDQRGRINRSRFLGIFEMCKMNLRFEALRTKVRQFFQSTLLDCMLSLSTFVDEDGKAADTTKGTLDFFAPDILMAFKRRSSSHMKEVERTPDEFQHTLDELELTPEDCADLFKLVDLTGKGDPTPRAFIHNLSIFAPGCVLDDLALRCSRIAAATVAARQAALKLPAWQARQRGHSQFMSPELQRWVDKASALAQPPRNSPNTPCASTANKAESASLAPAAVLSSAYRPSSSDAQQRGRHDQEFEHPRQTKLNEVSLEQALHASGITTAEAPPFRILDLLAEPVLEVKSATTRIEHEPTISLAELAVAIGSTSTSGSPTVLPPAGREAKAQLEARWQLAPFCHYASDLRETVRVPIKKPEMSRDVPTGNAFLPDSYVAVSSPPQAPRDMASSFTKKKANADGAEEETKKANPKRAPLAGTAGASFKVLCGTRPLTPLSSIHNLELRRLVKADWHEQKKKGEELPQVFKRGPASEWDSWSVFTHVKDASFYKADKDMMERLHSYVEESGIRLRDDKTQFAPHALHVGMDKPKAAAEVGCFQACRLLDVRVTPWMSVHLTSTVCRHLDIRHAAESEHLEVLDQTQRMLASSLQPLVNLKKSWNPHLRSLGPTHESSCSEALDLGSHFMPQSACNYGTLARPVRVVLGFTVEREAAASNPLVAACATLAQTIEAERQTLETLGARQATLAQEVEEQLRAEEASKAREADCISRLAEAAKARAGLAELRDQAEVRCREAQEEARSMVTQEALERAAAESERLSTQMVDQEAEAARLRQALADSWASRDDLLDEIPESGEGSSEDQIKALDNVEEELKWLAQMQREASTEVHRLQYLERSEASLQARLRLVSEEKAALQSTRVDLGDAGKAMREAIASQSEGYVKRVGGL</sequence>
<dbReference type="InterPro" id="IPR002048">
    <property type="entry name" value="EF_hand_dom"/>
</dbReference>